<accession>A0A5E4NGF7</accession>
<dbReference type="Proteomes" id="UP000325440">
    <property type="component" value="Unassembled WGS sequence"/>
</dbReference>
<evidence type="ECO:0000313" key="1">
    <source>
        <dbReference type="EMBL" id="VVC43998.1"/>
    </source>
</evidence>
<proteinExistence type="predicted"/>
<keyword evidence="2" id="KW-1185">Reference proteome</keyword>
<evidence type="ECO:0000313" key="2">
    <source>
        <dbReference type="Proteomes" id="UP000325440"/>
    </source>
</evidence>
<organism evidence="1 2">
    <name type="scientific">Cinara cedri</name>
    <dbReference type="NCBI Taxonomy" id="506608"/>
    <lineage>
        <taxon>Eukaryota</taxon>
        <taxon>Metazoa</taxon>
        <taxon>Ecdysozoa</taxon>
        <taxon>Arthropoda</taxon>
        <taxon>Hexapoda</taxon>
        <taxon>Insecta</taxon>
        <taxon>Pterygota</taxon>
        <taxon>Neoptera</taxon>
        <taxon>Paraneoptera</taxon>
        <taxon>Hemiptera</taxon>
        <taxon>Sternorrhyncha</taxon>
        <taxon>Aphidomorpha</taxon>
        <taxon>Aphidoidea</taxon>
        <taxon>Aphididae</taxon>
        <taxon>Lachninae</taxon>
        <taxon>Cinara</taxon>
    </lineage>
</organism>
<sequence length="164" mass="18724">MSVNPSSASNTTYKQLLHKDDKKKITLPDVWCTLTSIQKCVSFHDCELKKIVDNIKSIESSLKFFLSVIDNIFTELNLIWEEKTALASEVKMLHERSVLLKNSPRDGALGKRVKLHKLNTDLKRLSDGGDHDWGIGYYNGPLNLCGKNLADQCRRSEKTKFRTR</sequence>
<protein>
    <submittedName>
        <fullName evidence="1">Uncharacterized protein</fullName>
    </submittedName>
</protein>
<reference evidence="1 2" key="1">
    <citation type="submission" date="2019-08" db="EMBL/GenBank/DDBJ databases">
        <authorList>
            <person name="Alioto T."/>
            <person name="Alioto T."/>
            <person name="Gomez Garrido J."/>
        </authorList>
    </citation>
    <scope>NUCLEOTIDE SEQUENCE [LARGE SCALE GENOMIC DNA]</scope>
</reference>
<gene>
    <name evidence="1" type="ORF">CINCED_3A010400</name>
</gene>
<dbReference type="EMBL" id="CABPRJ010002374">
    <property type="protein sequence ID" value="VVC43998.1"/>
    <property type="molecule type" value="Genomic_DNA"/>
</dbReference>
<dbReference type="AlphaFoldDB" id="A0A5E4NGF7"/>
<name>A0A5E4NGF7_9HEMI</name>